<proteinExistence type="inferred from homology"/>
<evidence type="ECO:0000256" key="13">
    <source>
        <dbReference type="ARBA" id="ARBA00023316"/>
    </source>
</evidence>
<dbReference type="GO" id="GO:0005886">
    <property type="term" value="C:plasma membrane"/>
    <property type="evidence" value="ECO:0007669"/>
    <property type="project" value="UniProtKB-SubCell"/>
</dbReference>
<keyword evidence="12" id="KW-0131">Cell cycle</keyword>
<dbReference type="GO" id="GO:0009252">
    <property type="term" value="P:peptidoglycan biosynthetic process"/>
    <property type="evidence" value="ECO:0007669"/>
    <property type="project" value="UniProtKB-KW"/>
</dbReference>
<evidence type="ECO:0000256" key="18">
    <source>
        <dbReference type="ARBA" id="ARBA00041418"/>
    </source>
</evidence>
<dbReference type="NCBIfam" id="TIGR02614">
    <property type="entry name" value="ftsW"/>
    <property type="match status" value="1"/>
</dbReference>
<keyword evidence="7 22" id="KW-0812">Transmembrane</keyword>
<dbReference type="InterPro" id="IPR001182">
    <property type="entry name" value="FtsW/RodA"/>
</dbReference>
<comment type="caution">
    <text evidence="23">The sequence shown here is derived from an EMBL/GenBank/DDBJ whole genome shotgun (WGS) entry which is preliminary data.</text>
</comment>
<feature type="transmembrane region" description="Helical" evidence="22">
    <location>
        <begin position="172"/>
        <end position="189"/>
    </location>
</feature>
<feature type="transmembrane region" description="Helical" evidence="22">
    <location>
        <begin position="289"/>
        <end position="310"/>
    </location>
</feature>
<feature type="transmembrane region" description="Helical" evidence="22">
    <location>
        <begin position="150"/>
        <end position="166"/>
    </location>
</feature>
<keyword evidence="3" id="KW-1003">Cell membrane</keyword>
<keyword evidence="8" id="KW-0133">Cell shape</keyword>
<evidence type="ECO:0000256" key="1">
    <source>
        <dbReference type="ARBA" id="ARBA00004651"/>
    </source>
</evidence>
<evidence type="ECO:0000313" key="24">
    <source>
        <dbReference type="Proteomes" id="UP000188458"/>
    </source>
</evidence>
<dbReference type="GO" id="GO:0008360">
    <property type="term" value="P:regulation of cell shape"/>
    <property type="evidence" value="ECO:0007669"/>
    <property type="project" value="UniProtKB-KW"/>
</dbReference>
<dbReference type="PANTHER" id="PTHR30474">
    <property type="entry name" value="CELL CYCLE PROTEIN"/>
    <property type="match status" value="1"/>
</dbReference>
<evidence type="ECO:0000256" key="14">
    <source>
        <dbReference type="ARBA" id="ARBA00032370"/>
    </source>
</evidence>
<comment type="pathway">
    <text evidence="2">Cell wall biogenesis; peptidoglycan biosynthesis.</text>
</comment>
<dbReference type="GO" id="GO:0071555">
    <property type="term" value="P:cell wall organization"/>
    <property type="evidence" value="ECO:0007669"/>
    <property type="project" value="UniProtKB-KW"/>
</dbReference>
<dbReference type="Pfam" id="PF01098">
    <property type="entry name" value="FTSW_RODA_SPOVE"/>
    <property type="match status" value="1"/>
</dbReference>
<feature type="transmembrane region" description="Helical" evidence="22">
    <location>
        <begin position="322"/>
        <end position="346"/>
    </location>
</feature>
<evidence type="ECO:0000256" key="7">
    <source>
        <dbReference type="ARBA" id="ARBA00022692"/>
    </source>
</evidence>
<keyword evidence="10 22" id="KW-1133">Transmembrane helix</keyword>
<evidence type="ECO:0000256" key="8">
    <source>
        <dbReference type="ARBA" id="ARBA00022960"/>
    </source>
</evidence>
<dbReference type="PROSITE" id="PS00428">
    <property type="entry name" value="FTSW_RODA_SPOVE"/>
    <property type="match status" value="1"/>
</dbReference>
<feature type="transmembrane region" description="Helical" evidence="22">
    <location>
        <begin position="82"/>
        <end position="101"/>
    </location>
</feature>
<dbReference type="EC" id="2.4.99.28" evidence="19"/>
<feature type="transmembrane region" description="Helical" evidence="22">
    <location>
        <begin position="358"/>
        <end position="380"/>
    </location>
</feature>
<feature type="transmembrane region" description="Helical" evidence="22">
    <location>
        <begin position="21"/>
        <end position="44"/>
    </location>
</feature>
<evidence type="ECO:0000256" key="11">
    <source>
        <dbReference type="ARBA" id="ARBA00023136"/>
    </source>
</evidence>
<evidence type="ECO:0000256" key="6">
    <source>
        <dbReference type="ARBA" id="ARBA00022679"/>
    </source>
</evidence>
<dbReference type="EMBL" id="MQAD01000019">
    <property type="protein sequence ID" value="OOE01837.1"/>
    <property type="molecule type" value="Genomic_DNA"/>
</dbReference>
<organism evidence="23 24">
    <name type="scientific">Anoxybacillus kestanbolensis</name>
    <dbReference type="NCBI Taxonomy" id="227476"/>
    <lineage>
        <taxon>Bacteria</taxon>
        <taxon>Bacillati</taxon>
        <taxon>Bacillota</taxon>
        <taxon>Bacilli</taxon>
        <taxon>Bacillales</taxon>
        <taxon>Anoxybacillaceae</taxon>
        <taxon>Anoxybacillus</taxon>
    </lineage>
</organism>
<feature type="transmembrane region" description="Helical" evidence="22">
    <location>
        <begin position="121"/>
        <end position="138"/>
    </location>
</feature>
<reference evidence="24" key="1">
    <citation type="submission" date="2016-11" db="EMBL/GenBank/DDBJ databases">
        <title>Draft genome sequence of Anoxybacillus sp. strain 103 isolated from the Qarvajar hot spring in Nagorno-Karabach.</title>
        <authorList>
            <person name="Hovhannisyan P."/>
            <person name="Panosyan H."/>
            <person name="Birkeland N.-K."/>
        </authorList>
    </citation>
    <scope>NUCLEOTIDE SEQUENCE [LARGE SCALE GENOMIC DNA]</scope>
    <source>
        <strain evidence="24">103</strain>
    </source>
</reference>
<dbReference type="GO" id="GO:0008955">
    <property type="term" value="F:peptidoglycan glycosyltransferase activity"/>
    <property type="evidence" value="ECO:0007669"/>
    <property type="project" value="UniProtKB-EC"/>
</dbReference>
<evidence type="ECO:0000256" key="21">
    <source>
        <dbReference type="ARBA" id="ARBA00049966"/>
    </source>
</evidence>
<evidence type="ECO:0000256" key="10">
    <source>
        <dbReference type="ARBA" id="ARBA00022989"/>
    </source>
</evidence>
<feature type="transmembrane region" description="Helical" evidence="22">
    <location>
        <begin position="56"/>
        <end position="75"/>
    </location>
</feature>
<keyword evidence="6" id="KW-0808">Transferase</keyword>
<evidence type="ECO:0000256" key="19">
    <source>
        <dbReference type="ARBA" id="ARBA00044770"/>
    </source>
</evidence>
<dbReference type="Proteomes" id="UP000188458">
    <property type="component" value="Unassembled WGS sequence"/>
</dbReference>
<evidence type="ECO:0000256" key="16">
    <source>
        <dbReference type="ARBA" id="ARBA00038053"/>
    </source>
</evidence>
<evidence type="ECO:0000256" key="4">
    <source>
        <dbReference type="ARBA" id="ARBA00022618"/>
    </source>
</evidence>
<comment type="function">
    <text evidence="21">Peptidoglycan polymerase that is essential for cell division.</text>
</comment>
<evidence type="ECO:0000256" key="15">
    <source>
        <dbReference type="ARBA" id="ARBA00033270"/>
    </source>
</evidence>
<evidence type="ECO:0000256" key="20">
    <source>
        <dbReference type="ARBA" id="ARBA00049902"/>
    </source>
</evidence>
<comment type="similarity">
    <text evidence="16">Belongs to the SEDS family. FtsW subfamily.</text>
</comment>
<protein>
    <recommendedName>
        <fullName evidence="17">Probable peptidoglycan glycosyltransferase FtsW</fullName>
        <ecNumber evidence="19">2.4.99.28</ecNumber>
    </recommendedName>
    <alternativeName>
        <fullName evidence="18">Cell division protein FtsW</fullName>
    </alternativeName>
    <alternativeName>
        <fullName evidence="15">Cell wall polymerase</fullName>
    </alternativeName>
    <alternativeName>
        <fullName evidence="14">Peptidoglycan polymerase</fullName>
    </alternativeName>
</protein>
<sequence>MEQMRLKTFLKYHDYPLIISVLLLSLFGLVMVYSASMITAVVRFHTTSDYFFKKQTWAWMIGVVVFLLTAFVPYKHYARKKFLQFIFFVMPLPLIYVLLLGHTVNNATSWIKLGPVNVQPAEFAKIGLIVYLSGVLANKQKKLQTSPQEVLFPIYYMLFICLLIFLQPDVGTMVIIGVICVAIIFSSAASKRLLMKQFLLFSLIVGLVALISGPFIYDRVFTKERLSRIDGFLHPFKYADDEGYQLTNSYIAIGNGGLKGLGLGQSIQKYGYLPEAHTDFIMAVIAEELGLFGVSFVLLLLSFIVLRGFVIARKCHDAFGSLLAIGIATMIGFQAFVNLGGLTGIIPITGVTLPFVSYGGSSLVLLMMSVGVLANISAVANYEKYKTEKQNNIQKNHVSFS</sequence>
<keyword evidence="13" id="KW-0961">Cell wall biogenesis/degradation</keyword>
<evidence type="ECO:0000256" key="3">
    <source>
        <dbReference type="ARBA" id="ARBA00022475"/>
    </source>
</evidence>
<evidence type="ECO:0000256" key="9">
    <source>
        <dbReference type="ARBA" id="ARBA00022984"/>
    </source>
</evidence>
<evidence type="ECO:0000256" key="17">
    <source>
        <dbReference type="ARBA" id="ARBA00041185"/>
    </source>
</evidence>
<keyword evidence="4" id="KW-0132">Cell division</keyword>
<evidence type="ECO:0000256" key="12">
    <source>
        <dbReference type="ARBA" id="ARBA00023306"/>
    </source>
</evidence>
<keyword evidence="11 22" id="KW-0472">Membrane</keyword>
<dbReference type="AlphaFoldDB" id="A0A1V3FJI9"/>
<accession>A0A1V3FJI9</accession>
<keyword evidence="24" id="KW-1185">Reference proteome</keyword>
<dbReference type="InterPro" id="IPR013437">
    <property type="entry name" value="FtsW"/>
</dbReference>
<name>A0A1V3FJI9_9BACL</name>
<gene>
    <name evidence="23" type="ORF">BO219_10730</name>
</gene>
<evidence type="ECO:0000256" key="22">
    <source>
        <dbReference type="SAM" id="Phobius"/>
    </source>
</evidence>
<comment type="catalytic activity">
    <reaction evidence="20">
        <text>[GlcNAc-(1-&gt;4)-Mur2Ac(oyl-L-Ala-gamma-D-Glu-L-Lys-D-Ala-D-Ala)](n)-di-trans,octa-cis-undecaprenyl diphosphate + beta-D-GlcNAc-(1-&gt;4)-Mur2Ac(oyl-L-Ala-gamma-D-Glu-L-Lys-D-Ala-D-Ala)-di-trans,octa-cis-undecaprenyl diphosphate = [GlcNAc-(1-&gt;4)-Mur2Ac(oyl-L-Ala-gamma-D-Glu-L-Lys-D-Ala-D-Ala)](n+1)-di-trans,octa-cis-undecaprenyl diphosphate + di-trans,octa-cis-undecaprenyl diphosphate + H(+)</text>
        <dbReference type="Rhea" id="RHEA:23708"/>
        <dbReference type="Rhea" id="RHEA-COMP:9602"/>
        <dbReference type="Rhea" id="RHEA-COMP:9603"/>
        <dbReference type="ChEBI" id="CHEBI:15378"/>
        <dbReference type="ChEBI" id="CHEBI:58405"/>
        <dbReference type="ChEBI" id="CHEBI:60033"/>
        <dbReference type="ChEBI" id="CHEBI:78435"/>
        <dbReference type="EC" id="2.4.99.28"/>
    </reaction>
</comment>
<dbReference type="GO" id="GO:0032153">
    <property type="term" value="C:cell division site"/>
    <property type="evidence" value="ECO:0007669"/>
    <property type="project" value="TreeGrafter"/>
</dbReference>
<evidence type="ECO:0000256" key="5">
    <source>
        <dbReference type="ARBA" id="ARBA00022676"/>
    </source>
</evidence>
<dbReference type="GO" id="GO:0015648">
    <property type="term" value="F:lipid-linked peptidoglycan transporter activity"/>
    <property type="evidence" value="ECO:0007669"/>
    <property type="project" value="TreeGrafter"/>
</dbReference>
<feature type="transmembrane region" description="Helical" evidence="22">
    <location>
        <begin position="198"/>
        <end position="217"/>
    </location>
</feature>
<keyword evidence="9" id="KW-0573">Peptidoglycan synthesis</keyword>
<dbReference type="GO" id="GO:0051301">
    <property type="term" value="P:cell division"/>
    <property type="evidence" value="ECO:0007669"/>
    <property type="project" value="UniProtKB-KW"/>
</dbReference>
<evidence type="ECO:0000313" key="23">
    <source>
        <dbReference type="EMBL" id="OOE01837.1"/>
    </source>
</evidence>
<comment type="subcellular location">
    <subcellularLocation>
        <location evidence="1">Cell membrane</location>
        <topology evidence="1">Multi-pass membrane protein</topology>
    </subcellularLocation>
</comment>
<dbReference type="PANTHER" id="PTHR30474:SF2">
    <property type="entry name" value="PEPTIDOGLYCAN GLYCOSYLTRANSFERASE FTSW-RELATED"/>
    <property type="match status" value="1"/>
</dbReference>
<dbReference type="InterPro" id="IPR018365">
    <property type="entry name" value="Cell_cycle_FtsW-rel_CS"/>
</dbReference>
<evidence type="ECO:0000256" key="2">
    <source>
        <dbReference type="ARBA" id="ARBA00004752"/>
    </source>
</evidence>
<dbReference type="RefSeq" id="WP_077429526.1">
    <property type="nucleotide sequence ID" value="NZ_JALLIW010000008.1"/>
</dbReference>
<keyword evidence="5" id="KW-0328">Glycosyltransferase</keyword>